<evidence type="ECO:0000313" key="2">
    <source>
        <dbReference type="EMBL" id="NYV27564.1"/>
    </source>
</evidence>
<dbReference type="Proteomes" id="UP000526184">
    <property type="component" value="Unassembled WGS sequence"/>
</dbReference>
<dbReference type="InterPro" id="IPR036397">
    <property type="entry name" value="RNaseH_sf"/>
</dbReference>
<dbReference type="GO" id="GO:0003676">
    <property type="term" value="F:nucleic acid binding"/>
    <property type="evidence" value="ECO:0007669"/>
    <property type="project" value="InterPro"/>
</dbReference>
<keyword evidence="3" id="KW-1185">Reference proteome</keyword>
<protein>
    <submittedName>
        <fullName evidence="2">IS3 family transposase</fullName>
    </submittedName>
</protein>
<dbReference type="EMBL" id="JABMKT010000005">
    <property type="protein sequence ID" value="NYV27564.1"/>
    <property type="molecule type" value="Genomic_DNA"/>
</dbReference>
<organism evidence="2 3">
    <name type="scientific">Streptobacillus felis</name>
    <dbReference type="NCBI Taxonomy" id="1384509"/>
    <lineage>
        <taxon>Bacteria</taxon>
        <taxon>Fusobacteriati</taxon>
        <taxon>Fusobacteriota</taxon>
        <taxon>Fusobacteriia</taxon>
        <taxon>Fusobacteriales</taxon>
        <taxon>Leptotrichiaceae</taxon>
        <taxon>Streptobacillus</taxon>
    </lineage>
</organism>
<accession>A0A7Z0PE31</accession>
<comment type="caution">
    <text evidence="2">The sequence shown here is derived from an EMBL/GenBank/DDBJ whole genome shotgun (WGS) entry which is preliminary data.</text>
</comment>
<dbReference type="InterPro" id="IPR025948">
    <property type="entry name" value="HTH-like_dom"/>
</dbReference>
<dbReference type="InterPro" id="IPR050900">
    <property type="entry name" value="Transposase_IS3/IS150/IS904"/>
</dbReference>
<dbReference type="AlphaFoldDB" id="A0A7Z0PE31"/>
<dbReference type="Pfam" id="PF00665">
    <property type="entry name" value="rve"/>
    <property type="match status" value="1"/>
</dbReference>
<evidence type="ECO:0000313" key="3">
    <source>
        <dbReference type="Proteomes" id="UP000526184"/>
    </source>
</evidence>
<dbReference type="InterPro" id="IPR001584">
    <property type="entry name" value="Integrase_cat-core"/>
</dbReference>
<proteinExistence type="predicted"/>
<dbReference type="PROSITE" id="PS50994">
    <property type="entry name" value="INTEGRASE"/>
    <property type="match status" value="1"/>
</dbReference>
<dbReference type="SUPFAM" id="SSF53098">
    <property type="entry name" value="Ribonuclease H-like"/>
    <property type="match status" value="1"/>
</dbReference>
<feature type="domain" description="Integrase catalytic" evidence="1">
    <location>
        <begin position="122"/>
        <end position="285"/>
    </location>
</feature>
<dbReference type="RefSeq" id="WP_180135498.1">
    <property type="nucleotide sequence ID" value="NZ_JABMKT010000005.1"/>
</dbReference>
<reference evidence="2 3" key="1">
    <citation type="submission" date="2020-05" db="EMBL/GenBank/DDBJ databases">
        <title>Streptobacillus felis strain LHL191014123.</title>
        <authorList>
            <person name="Fawzy A."/>
            <person name="Rau J."/>
            <person name="Risse K."/>
            <person name="Schauerte N."/>
            <person name="Geiger C."/>
            <person name="Blom J."/>
            <person name="Imirzalioglu C."/>
            <person name="Falgenhauer J."/>
            <person name="Bach A."/>
            <person name="Herden C."/>
            <person name="Eisenberg T."/>
        </authorList>
    </citation>
    <scope>NUCLEOTIDE SEQUENCE [LARGE SCALE GENOMIC DNA]</scope>
    <source>
        <strain evidence="2 3">LHL191014123</strain>
    </source>
</reference>
<sequence length="287" mass="33821">MNLAKYLTIEELNSKYTIKYLYKILELNRSSYYNYLKIKDIDRDLELIDTIKTIAREFNYTYGRKRMTIEVNKRLSSKFNEKKIRRIMIEEDIVCVIRVKKRIFKKSSEEYVVENILSRDFTTSRDNEKISTDVTEITTGEGKLYLGGIIDMHSKSLVSYKIGKRNNNELVFDTFKDFINKNNICFSSLTLQSDRGFQYTSYGFKQIIQDITHSMNRPGHCPDNSLIESFWGTFKSECYYNPYLKDSFKTVEGATKAIEEYINFYNNIRINLKGTTPNQIRSNSLNL</sequence>
<dbReference type="NCBIfam" id="NF033516">
    <property type="entry name" value="transpos_IS3"/>
    <property type="match status" value="1"/>
</dbReference>
<evidence type="ECO:0000259" key="1">
    <source>
        <dbReference type="PROSITE" id="PS50994"/>
    </source>
</evidence>
<dbReference type="InterPro" id="IPR012337">
    <property type="entry name" value="RNaseH-like_sf"/>
</dbReference>
<dbReference type="Pfam" id="PF13276">
    <property type="entry name" value="HTH_21"/>
    <property type="match status" value="1"/>
</dbReference>
<dbReference type="PANTHER" id="PTHR46889">
    <property type="entry name" value="TRANSPOSASE INSF FOR INSERTION SEQUENCE IS3B-RELATED"/>
    <property type="match status" value="1"/>
</dbReference>
<gene>
    <name evidence="2" type="ORF">HP397_01810</name>
</gene>
<dbReference type="Pfam" id="PF13333">
    <property type="entry name" value="rve_2"/>
    <property type="match status" value="1"/>
</dbReference>
<dbReference type="GO" id="GO:0015074">
    <property type="term" value="P:DNA integration"/>
    <property type="evidence" value="ECO:0007669"/>
    <property type="project" value="InterPro"/>
</dbReference>
<dbReference type="Gene3D" id="3.30.420.10">
    <property type="entry name" value="Ribonuclease H-like superfamily/Ribonuclease H"/>
    <property type="match status" value="1"/>
</dbReference>
<dbReference type="InterPro" id="IPR048020">
    <property type="entry name" value="Transpos_IS3"/>
</dbReference>
<dbReference type="PANTHER" id="PTHR46889:SF5">
    <property type="entry name" value="INTEGRASE PROTEIN"/>
    <property type="match status" value="1"/>
</dbReference>
<name>A0A7Z0PE31_9FUSO</name>